<protein>
    <submittedName>
        <fullName evidence="4">OmpA family protein</fullName>
    </submittedName>
</protein>
<evidence type="ECO:0000256" key="2">
    <source>
        <dbReference type="SAM" id="SignalP"/>
    </source>
</evidence>
<dbReference type="InterPro" id="IPR050330">
    <property type="entry name" value="Bact_OuterMem_StrucFunc"/>
</dbReference>
<dbReference type="InterPro" id="IPR036737">
    <property type="entry name" value="OmpA-like_sf"/>
</dbReference>
<feature type="domain" description="OmpA-like" evidence="3">
    <location>
        <begin position="78"/>
        <end position="197"/>
    </location>
</feature>
<feature type="chain" id="PRO_5020231386" evidence="2">
    <location>
        <begin position="24"/>
        <end position="197"/>
    </location>
</feature>
<evidence type="ECO:0000313" key="5">
    <source>
        <dbReference type="Proteomes" id="UP000291758"/>
    </source>
</evidence>
<dbReference type="GO" id="GO:0016020">
    <property type="term" value="C:membrane"/>
    <property type="evidence" value="ECO:0007669"/>
    <property type="project" value="UniProtKB-UniRule"/>
</dbReference>
<dbReference type="Pfam" id="PF00691">
    <property type="entry name" value="OmpA"/>
    <property type="match status" value="1"/>
</dbReference>
<dbReference type="AlphaFoldDB" id="A0A4P6ENA9"/>
<dbReference type="PANTHER" id="PTHR30329">
    <property type="entry name" value="STATOR ELEMENT OF FLAGELLAR MOTOR COMPLEX"/>
    <property type="match status" value="1"/>
</dbReference>
<dbReference type="KEGG" id="xyl:ET495_15435"/>
<feature type="signal peptide" evidence="2">
    <location>
        <begin position="1"/>
        <end position="23"/>
    </location>
</feature>
<dbReference type="CDD" id="cd07185">
    <property type="entry name" value="OmpA_C-like"/>
    <property type="match status" value="1"/>
</dbReference>
<dbReference type="Gene3D" id="3.30.1330.60">
    <property type="entry name" value="OmpA-like domain"/>
    <property type="match status" value="1"/>
</dbReference>
<accession>A0A4P6ENA9</accession>
<evidence type="ECO:0000259" key="3">
    <source>
        <dbReference type="PROSITE" id="PS51123"/>
    </source>
</evidence>
<name>A0A4P6ENA9_9MICO</name>
<dbReference type="EMBL" id="CP035495">
    <property type="protein sequence ID" value="QAY64370.1"/>
    <property type="molecule type" value="Genomic_DNA"/>
</dbReference>
<proteinExistence type="predicted"/>
<dbReference type="InterPro" id="IPR006665">
    <property type="entry name" value="OmpA-like"/>
</dbReference>
<keyword evidence="1" id="KW-0472">Membrane</keyword>
<dbReference type="Proteomes" id="UP000291758">
    <property type="component" value="Chromosome"/>
</dbReference>
<evidence type="ECO:0000313" key="4">
    <source>
        <dbReference type="EMBL" id="QAY64370.1"/>
    </source>
</evidence>
<dbReference type="RefSeq" id="WP_129205522.1">
    <property type="nucleotide sequence ID" value="NZ_CP035495.1"/>
</dbReference>
<sequence length="197" mass="20479">MRAARIAAALVVTGLTGVLPAEAPGPDPELIAQAQAVLAEDYTRLQGVTITPEMRENATFDLRLVESNLGFDTVVEDEGHTTVRLSADLLFEFGQAALTDEASTVVAELAQDIPQGAAVAVDGHTDSVGDAAANDTLSRQRGDAVAAALAQARPDLALTVTGHGAAQPVAENEVDGHDNPAGRALNRRVEVTYETSE</sequence>
<dbReference type="OrthoDB" id="5166631at2"/>
<keyword evidence="2" id="KW-0732">Signal</keyword>
<dbReference type="PANTHER" id="PTHR30329:SF20">
    <property type="entry name" value="EXPORTED PROTEIN"/>
    <property type="match status" value="1"/>
</dbReference>
<dbReference type="PROSITE" id="PS51123">
    <property type="entry name" value="OMPA_2"/>
    <property type="match status" value="1"/>
</dbReference>
<evidence type="ECO:0000256" key="1">
    <source>
        <dbReference type="PROSITE-ProRule" id="PRU00473"/>
    </source>
</evidence>
<gene>
    <name evidence="4" type="ORF">ET495_15435</name>
</gene>
<dbReference type="SUPFAM" id="SSF103088">
    <property type="entry name" value="OmpA-like"/>
    <property type="match status" value="1"/>
</dbReference>
<reference evidence="4 5" key="1">
    <citation type="submission" date="2019-01" db="EMBL/GenBank/DDBJ databases">
        <title>Genome sequencing of strain 2JSPR-7.</title>
        <authorList>
            <person name="Heo J."/>
            <person name="Kim S.-J."/>
            <person name="Kim J.-S."/>
            <person name="Hong S.-B."/>
            <person name="Kwon S.-W."/>
        </authorList>
    </citation>
    <scope>NUCLEOTIDE SEQUENCE [LARGE SCALE GENOMIC DNA]</scope>
    <source>
        <strain evidence="4 5">2JSPR-7</strain>
    </source>
</reference>
<organism evidence="4 5">
    <name type="scientific">Xylanimonas allomyrinae</name>
    <dbReference type="NCBI Taxonomy" id="2509459"/>
    <lineage>
        <taxon>Bacteria</taxon>
        <taxon>Bacillati</taxon>
        <taxon>Actinomycetota</taxon>
        <taxon>Actinomycetes</taxon>
        <taxon>Micrococcales</taxon>
        <taxon>Promicromonosporaceae</taxon>
        <taxon>Xylanimonas</taxon>
    </lineage>
</organism>
<keyword evidence="5" id="KW-1185">Reference proteome</keyword>